<reference evidence="3 4" key="1">
    <citation type="submission" date="2015-09" db="EMBL/GenBank/DDBJ databases">
        <title>A metagenomics-based metabolic model of nitrate-dependent anaerobic oxidation of methane by Methanoperedens-like archaea.</title>
        <authorList>
            <person name="Arshad A."/>
            <person name="Speth D.R."/>
            <person name="De Graaf R.M."/>
            <person name="Op Den Camp H.J."/>
            <person name="Jetten M.S."/>
            <person name="Welte C.U."/>
        </authorList>
    </citation>
    <scope>NUCLEOTIDE SEQUENCE [LARGE SCALE GENOMIC DNA]</scope>
</reference>
<dbReference type="GO" id="GO:0016747">
    <property type="term" value="F:acyltransferase activity, transferring groups other than amino-acyl groups"/>
    <property type="evidence" value="ECO:0007669"/>
    <property type="project" value="InterPro"/>
</dbReference>
<dbReference type="InterPro" id="IPR002656">
    <property type="entry name" value="Acyl_transf_3_dom"/>
</dbReference>
<feature type="domain" description="Acyltransferase 3" evidence="2">
    <location>
        <begin position="8"/>
        <end position="171"/>
    </location>
</feature>
<sequence>MSKERLFFIDNLRILLIILVIIFNLALLYGSPIGNRPYHESQPPGIIESIIESTLYLSFLAVTESFFMGFFFMISGYFTPGSYDRKGALLFFKDRLLRLGIPLLFYVIFIHPIMGYAISLSTKQFSGSFLDFLALYIGNYRVLGSGPLWFLEALLIFEGFLCHAIYYIIRRSLIILKYQIYSGHVRNVGHTHRDIAF</sequence>
<feature type="transmembrane region" description="Helical" evidence="1">
    <location>
        <begin position="148"/>
        <end position="169"/>
    </location>
</feature>
<keyword evidence="1" id="KW-0812">Transmembrane</keyword>
<accession>A0A0P8C6U0</accession>
<evidence type="ECO:0000259" key="2">
    <source>
        <dbReference type="Pfam" id="PF01757"/>
    </source>
</evidence>
<protein>
    <submittedName>
        <fullName evidence="3">Glucans biosynthesis protein C</fullName>
    </submittedName>
</protein>
<proteinExistence type="predicted"/>
<evidence type="ECO:0000313" key="3">
    <source>
        <dbReference type="EMBL" id="KPQ42463.1"/>
    </source>
</evidence>
<dbReference type="AlphaFoldDB" id="A0A0P8C6U0"/>
<feature type="transmembrane region" description="Helical" evidence="1">
    <location>
        <begin position="99"/>
        <end position="118"/>
    </location>
</feature>
<dbReference type="Proteomes" id="UP000050360">
    <property type="component" value="Unassembled WGS sequence"/>
</dbReference>
<dbReference type="Pfam" id="PF01757">
    <property type="entry name" value="Acyl_transf_3"/>
    <property type="match status" value="1"/>
</dbReference>
<evidence type="ECO:0000256" key="1">
    <source>
        <dbReference type="SAM" id="Phobius"/>
    </source>
</evidence>
<feature type="transmembrane region" description="Helical" evidence="1">
    <location>
        <begin position="54"/>
        <end position="78"/>
    </location>
</feature>
<feature type="transmembrane region" description="Helical" evidence="1">
    <location>
        <begin position="12"/>
        <end position="34"/>
    </location>
</feature>
<dbReference type="PANTHER" id="PTHR36927">
    <property type="entry name" value="BLR4337 PROTEIN"/>
    <property type="match status" value="1"/>
</dbReference>
<keyword evidence="1" id="KW-0472">Membrane</keyword>
<keyword evidence="1" id="KW-1133">Transmembrane helix</keyword>
<organism evidence="3 4">
    <name type="scientific">Candidatus Methanoperedens nitratireducens</name>
    <dbReference type="NCBI Taxonomy" id="1392998"/>
    <lineage>
        <taxon>Archaea</taxon>
        <taxon>Methanobacteriati</taxon>
        <taxon>Methanobacteriota</taxon>
        <taxon>Stenosarchaea group</taxon>
        <taxon>Methanomicrobia</taxon>
        <taxon>Methanosarcinales</taxon>
        <taxon>ANME-2 cluster</taxon>
        <taxon>Candidatus Methanoperedentaceae</taxon>
        <taxon>Candidatus Methanoperedens</taxon>
    </lineage>
</organism>
<name>A0A0P8C6U0_9EURY</name>
<comment type="caution">
    <text evidence="3">The sequence shown here is derived from an EMBL/GenBank/DDBJ whole genome shotgun (WGS) entry which is preliminary data.</text>
</comment>
<gene>
    <name evidence="3" type="primary">mdoC_2</name>
    <name evidence="3" type="ORF">MPEBLZ_02973</name>
</gene>
<dbReference type="EMBL" id="LKCM01000232">
    <property type="protein sequence ID" value="KPQ42463.1"/>
    <property type="molecule type" value="Genomic_DNA"/>
</dbReference>
<evidence type="ECO:0000313" key="4">
    <source>
        <dbReference type="Proteomes" id="UP000050360"/>
    </source>
</evidence>
<dbReference type="InterPro" id="IPR050623">
    <property type="entry name" value="Glucan_succinyl_AcylTrfase"/>
</dbReference>